<proteinExistence type="evidence at transcript level"/>
<evidence type="ECO:0000256" key="1">
    <source>
        <dbReference type="ARBA" id="ARBA00010617"/>
    </source>
</evidence>
<evidence type="ECO:0000313" key="5">
    <source>
        <dbReference type="EMBL" id="JAA71898.1"/>
    </source>
</evidence>
<sequence length="141" mass="16578">MRRSSTRRLKNGPESMETRLRYGWERKPMLMLNSYQVVKEAFIDKRHEFAGRFPTKLGALQTQNHDIVFEDYNPTWKALRKVALTAVRKYAMSDSVETLCAEVVDAYVDSLEKGPEYSRLQGSIYVHYIQHRGHIRLRNEV</sequence>
<dbReference type="GO" id="GO:0016705">
    <property type="term" value="F:oxidoreductase activity, acting on paired donors, with incorporation or reduction of molecular oxygen"/>
    <property type="evidence" value="ECO:0007669"/>
    <property type="project" value="InterPro"/>
</dbReference>
<evidence type="ECO:0000256" key="2">
    <source>
        <dbReference type="ARBA" id="ARBA00022723"/>
    </source>
</evidence>
<reference evidence="5" key="1">
    <citation type="submission" date="2012-12" db="EMBL/GenBank/DDBJ databases">
        <title>Identification and characterization of a phenylalanine ammonia-lyase gene family in Isatis indigotica Fort.</title>
        <authorList>
            <person name="Liu Q."/>
            <person name="Chen J."/>
            <person name="Zhou X."/>
            <person name="Di P."/>
            <person name="Xiao Y."/>
            <person name="Xuan H."/>
            <person name="Zhang L."/>
            <person name="Chen W."/>
        </authorList>
    </citation>
    <scope>NUCLEOTIDE SEQUENCE</scope>
    <source>
        <tissue evidence="5">Salivary gland</tissue>
    </source>
</reference>
<dbReference type="GO" id="GO:0020037">
    <property type="term" value="F:heme binding"/>
    <property type="evidence" value="ECO:0007669"/>
    <property type="project" value="InterPro"/>
</dbReference>
<dbReference type="EMBL" id="GADI01001910">
    <property type="protein sequence ID" value="JAA71898.1"/>
    <property type="molecule type" value="mRNA"/>
</dbReference>
<dbReference type="GO" id="GO:0005506">
    <property type="term" value="F:iron ion binding"/>
    <property type="evidence" value="ECO:0007669"/>
    <property type="project" value="InterPro"/>
</dbReference>
<organism evidence="5">
    <name type="scientific">Ixodes ricinus</name>
    <name type="common">Common tick</name>
    <name type="synonym">Acarus ricinus</name>
    <dbReference type="NCBI Taxonomy" id="34613"/>
    <lineage>
        <taxon>Eukaryota</taxon>
        <taxon>Metazoa</taxon>
        <taxon>Ecdysozoa</taxon>
        <taxon>Arthropoda</taxon>
        <taxon>Chelicerata</taxon>
        <taxon>Arachnida</taxon>
        <taxon>Acari</taxon>
        <taxon>Parasitiformes</taxon>
        <taxon>Ixodida</taxon>
        <taxon>Ixodoidea</taxon>
        <taxon>Ixodidae</taxon>
        <taxon>Ixodinae</taxon>
        <taxon>Ixodes</taxon>
    </lineage>
</organism>
<dbReference type="PANTHER" id="PTHR24300">
    <property type="entry name" value="CYTOCHROME P450 508A4-RELATED"/>
    <property type="match status" value="1"/>
</dbReference>
<evidence type="ECO:0000256" key="3">
    <source>
        <dbReference type="ARBA" id="ARBA00023004"/>
    </source>
</evidence>
<accession>A0A0K8RLX3</accession>
<keyword evidence="3" id="KW-0408">Iron</keyword>
<dbReference type="Gene3D" id="1.10.630.10">
    <property type="entry name" value="Cytochrome P450"/>
    <property type="match status" value="1"/>
</dbReference>
<dbReference type="InterPro" id="IPR036396">
    <property type="entry name" value="Cyt_P450_sf"/>
</dbReference>
<dbReference type="InterPro" id="IPR050182">
    <property type="entry name" value="Cytochrome_P450_fam2"/>
</dbReference>
<dbReference type="InterPro" id="IPR001128">
    <property type="entry name" value="Cyt_P450"/>
</dbReference>
<dbReference type="AlphaFoldDB" id="A0A0K8RLX3"/>
<name>A0A0K8RLX3_IXORI</name>
<dbReference type="Pfam" id="PF00067">
    <property type="entry name" value="p450"/>
    <property type="match status" value="1"/>
</dbReference>
<keyword evidence="4" id="KW-0503">Monooxygenase</keyword>
<keyword evidence="2" id="KW-0479">Metal-binding</keyword>
<dbReference type="SUPFAM" id="SSF48264">
    <property type="entry name" value="Cytochrome P450"/>
    <property type="match status" value="1"/>
</dbReference>
<dbReference type="PANTHER" id="PTHR24300:SF417">
    <property type="entry name" value="CYTOCHROME P450 508B1-RELATED"/>
    <property type="match status" value="1"/>
</dbReference>
<keyword evidence="4" id="KW-0560">Oxidoreductase</keyword>
<comment type="similarity">
    <text evidence="1">Belongs to the cytochrome P450 family.</text>
</comment>
<protein>
    <submittedName>
        <fullName evidence="5">Putative cytochrome</fullName>
    </submittedName>
</protein>
<evidence type="ECO:0000256" key="4">
    <source>
        <dbReference type="ARBA" id="ARBA00023033"/>
    </source>
</evidence>
<dbReference type="GO" id="GO:0004497">
    <property type="term" value="F:monooxygenase activity"/>
    <property type="evidence" value="ECO:0007669"/>
    <property type="project" value="UniProtKB-KW"/>
</dbReference>